<name>A0AA86V4J0_9EUKA</name>
<evidence type="ECO:0000313" key="2">
    <source>
        <dbReference type="EMBL" id="CAL6001088.1"/>
    </source>
</evidence>
<evidence type="ECO:0000313" key="1">
    <source>
        <dbReference type="EMBL" id="CAI9976226.1"/>
    </source>
</evidence>
<organism evidence="1">
    <name type="scientific">Hexamita inflata</name>
    <dbReference type="NCBI Taxonomy" id="28002"/>
    <lineage>
        <taxon>Eukaryota</taxon>
        <taxon>Metamonada</taxon>
        <taxon>Diplomonadida</taxon>
        <taxon>Hexamitidae</taxon>
        <taxon>Hexamitinae</taxon>
        <taxon>Hexamita</taxon>
    </lineage>
</organism>
<accession>A0AA86V4J0</accession>
<evidence type="ECO:0000313" key="3">
    <source>
        <dbReference type="Proteomes" id="UP001642409"/>
    </source>
</evidence>
<keyword evidence="3" id="KW-1185">Reference proteome</keyword>
<protein>
    <submittedName>
        <fullName evidence="2">Hypothetical_protein</fullName>
    </submittedName>
</protein>
<comment type="caution">
    <text evidence="1">The sequence shown here is derived from an EMBL/GenBank/DDBJ whole genome shotgun (WGS) entry which is preliminary data.</text>
</comment>
<dbReference type="Proteomes" id="UP001642409">
    <property type="component" value="Unassembled WGS sequence"/>
</dbReference>
<proteinExistence type="predicted"/>
<gene>
    <name evidence="2" type="ORF">HINF_LOCUS17206</name>
    <name evidence="1" type="ORF">HINF_LOCUS63871</name>
</gene>
<reference evidence="2 3" key="2">
    <citation type="submission" date="2024-07" db="EMBL/GenBank/DDBJ databases">
        <authorList>
            <person name="Akdeniz Z."/>
        </authorList>
    </citation>
    <scope>NUCLEOTIDE SEQUENCE [LARGE SCALE GENOMIC DNA]</scope>
</reference>
<sequence length="112" mass="13002">MDSFSEYQKQVPHYTIPQSNLETYFKQMKYKPKSALELLESQYETNEDNITSELNLFSCIAFSDCKIGDQRCTICNSNTWGESLYSCKYCGAKYCKSSCFDKHSLKCMFKGK</sequence>
<reference evidence="1" key="1">
    <citation type="submission" date="2023-06" db="EMBL/GenBank/DDBJ databases">
        <authorList>
            <person name="Kurt Z."/>
        </authorList>
    </citation>
    <scope>NUCLEOTIDE SEQUENCE</scope>
</reference>
<dbReference type="EMBL" id="CATOUU010001173">
    <property type="protein sequence ID" value="CAI9976226.1"/>
    <property type="molecule type" value="Genomic_DNA"/>
</dbReference>
<dbReference type="AlphaFoldDB" id="A0AA86V4J0"/>
<dbReference type="EMBL" id="CAXDID020000043">
    <property type="protein sequence ID" value="CAL6001088.1"/>
    <property type="molecule type" value="Genomic_DNA"/>
</dbReference>